<accession>A0ABV5PLY0</accession>
<dbReference type="SUPFAM" id="SSF48452">
    <property type="entry name" value="TPR-like"/>
    <property type="match status" value="2"/>
</dbReference>
<dbReference type="Gene3D" id="1.10.10.10">
    <property type="entry name" value="Winged helix-like DNA-binding domain superfamily/Winged helix DNA-binding domain"/>
    <property type="match status" value="1"/>
</dbReference>
<dbReference type="SUPFAM" id="SSF46894">
    <property type="entry name" value="C-terminal effector domain of the bipartite response regulators"/>
    <property type="match status" value="1"/>
</dbReference>
<organism evidence="6 7">
    <name type="scientific">Streptomyces cremeus</name>
    <dbReference type="NCBI Taxonomy" id="66881"/>
    <lineage>
        <taxon>Bacteria</taxon>
        <taxon>Bacillati</taxon>
        <taxon>Actinomycetota</taxon>
        <taxon>Actinomycetes</taxon>
        <taxon>Kitasatosporales</taxon>
        <taxon>Streptomycetaceae</taxon>
        <taxon>Streptomyces</taxon>
    </lineage>
</organism>
<keyword evidence="3 4" id="KW-0238">DNA-binding</keyword>
<dbReference type="Pfam" id="PF03704">
    <property type="entry name" value="BTAD"/>
    <property type="match status" value="1"/>
</dbReference>
<dbReference type="SMART" id="SM01043">
    <property type="entry name" value="BTAD"/>
    <property type="match status" value="1"/>
</dbReference>
<dbReference type="InterPro" id="IPR001867">
    <property type="entry name" value="OmpR/PhoB-type_DNA-bd"/>
</dbReference>
<comment type="similarity">
    <text evidence="1">Belongs to the AfsR/DnrI/RedD regulatory family.</text>
</comment>
<feature type="domain" description="OmpR/PhoB-type" evidence="5">
    <location>
        <begin position="1"/>
        <end position="92"/>
    </location>
</feature>
<comment type="caution">
    <text evidence="6">The sequence shown here is derived from an EMBL/GenBank/DDBJ whole genome shotgun (WGS) entry which is preliminary data.</text>
</comment>
<dbReference type="PANTHER" id="PTHR47691:SF3">
    <property type="entry name" value="HTH-TYPE TRANSCRIPTIONAL REGULATOR RV0890C-RELATED"/>
    <property type="match status" value="1"/>
</dbReference>
<dbReference type="InterPro" id="IPR019734">
    <property type="entry name" value="TPR_rpt"/>
</dbReference>
<evidence type="ECO:0000256" key="3">
    <source>
        <dbReference type="ARBA" id="ARBA00023125"/>
    </source>
</evidence>
<feature type="DNA-binding region" description="OmpR/PhoB-type" evidence="4">
    <location>
        <begin position="1"/>
        <end position="92"/>
    </location>
</feature>
<evidence type="ECO:0000259" key="5">
    <source>
        <dbReference type="PROSITE" id="PS51755"/>
    </source>
</evidence>
<dbReference type="SUPFAM" id="SSF52540">
    <property type="entry name" value="P-loop containing nucleoside triphosphate hydrolases"/>
    <property type="match status" value="1"/>
</dbReference>
<dbReference type="Gene3D" id="1.25.40.10">
    <property type="entry name" value="Tetratricopeptide repeat domain"/>
    <property type="match status" value="2"/>
</dbReference>
<keyword evidence="2" id="KW-0902">Two-component regulatory system</keyword>
<dbReference type="EMBL" id="JBHMCR010000021">
    <property type="protein sequence ID" value="MFB9524231.1"/>
    <property type="molecule type" value="Genomic_DNA"/>
</dbReference>
<dbReference type="Pfam" id="PF13401">
    <property type="entry name" value="AAA_22"/>
    <property type="match status" value="1"/>
</dbReference>
<dbReference type="PROSITE" id="PS51755">
    <property type="entry name" value="OMPR_PHOB"/>
    <property type="match status" value="1"/>
</dbReference>
<dbReference type="InterPro" id="IPR005158">
    <property type="entry name" value="BTAD"/>
</dbReference>
<dbReference type="SMART" id="SM00028">
    <property type="entry name" value="TPR"/>
    <property type="match status" value="5"/>
</dbReference>
<protein>
    <submittedName>
        <fullName evidence="6">BTAD domain-containing putative transcriptional regulator</fullName>
    </submittedName>
</protein>
<dbReference type="Gene3D" id="3.40.50.300">
    <property type="entry name" value="P-loop containing nucleotide triphosphate hydrolases"/>
    <property type="match status" value="1"/>
</dbReference>
<dbReference type="InterPro" id="IPR011990">
    <property type="entry name" value="TPR-like_helical_dom_sf"/>
</dbReference>
<evidence type="ECO:0000313" key="6">
    <source>
        <dbReference type="EMBL" id="MFB9524231.1"/>
    </source>
</evidence>
<dbReference type="RefSeq" id="WP_345228137.1">
    <property type="nucleotide sequence ID" value="NZ_BAAAXE010000015.1"/>
</dbReference>
<dbReference type="Pfam" id="PF13424">
    <property type="entry name" value="TPR_12"/>
    <property type="match status" value="1"/>
</dbReference>
<dbReference type="InterPro" id="IPR016032">
    <property type="entry name" value="Sig_transdc_resp-reg_C-effctor"/>
</dbReference>
<proteinExistence type="inferred from homology"/>
<keyword evidence="7" id="KW-1185">Reference proteome</keyword>
<evidence type="ECO:0000313" key="7">
    <source>
        <dbReference type="Proteomes" id="UP001589718"/>
    </source>
</evidence>
<reference evidence="6 7" key="1">
    <citation type="submission" date="2024-09" db="EMBL/GenBank/DDBJ databases">
        <authorList>
            <person name="Sun Q."/>
            <person name="Mori K."/>
        </authorList>
    </citation>
    <scope>NUCLEOTIDE SEQUENCE [LARGE SCALE GENOMIC DNA]</scope>
    <source>
        <strain evidence="6 7">JCM 4362</strain>
    </source>
</reference>
<evidence type="ECO:0000256" key="2">
    <source>
        <dbReference type="ARBA" id="ARBA00023012"/>
    </source>
</evidence>
<gene>
    <name evidence="6" type="ORF">ACFFTU_30260</name>
</gene>
<sequence length="1020" mass="108454">MRFGLLGPVEIRTDAGGSVDPGGERQRTLLALLLLHTGRGVGTGRLIEGLYGDEPPAGAANALQAQVSRLRRRVEALGARVESVPFGYRLDTGPATVDVHLFEDAARAGRTALAAGEYGRAAELLREGLALWRGNAFEDLAPAAFAAGEARRLEEARLNAREDLAAAELELGGGAVLVPELRGLIAAHPLRERPYGLLMRALRAAGRTAEALTVHEDARRTLAERLGTDPSPDLAALHLELLRPEGAAAPRPLPARLTSFVGRENDLEQLDGLLRTARLVTLTGPGGAGKTRLAQEAAERRRGQVCYVELAPVRDAAGLPYAVLAALGVRESGFPDRAGGADALERLLSALAACPGLLVVLDNCEHLVEGAAALAVRLLGAHPDLRVLATSREALSITGETLVTVEPLGRAAAVRLFTDRATAVRPGVDLRPGGEGHARAERLCAALDGLPLALELAAARLRTLTVGELADRLGDRLGGPGDDRFRLLSRGDRTKEPRHRTLRAVVEWSWELLDAAEQRLARRFTVFAGAVTADAVRQVCAADDAEDVLASLVEKSFVTATDGRYRMLETIRAFCAERLGAEEETFRTAHTAYFLDLAERAEPHLRGAAQLRWLDRLEAEHTDLLAAVRHGDAATSLRLLACLSWYAPLRGRAGELAQAARAVLETVGPRPPEGLAEEYVLCLLAAVDHRAGPHGTAADDELTARADRLVADLIGTLRRPHTLTLWSLAAGPRTSTGAPPEAEAAYGDSSPWAAALLRMGRAYQQLFAGRPGAAEEDFTAALTGFRATGDRWGIANSLDPLATFAHWRGDHARALALLDEALVLVTELRAPEETADMLMRRGHVLLHAGRPREAVALFTRSAELSRSVGVPDKAAGALRGLGDAARLAGDTARARLHYEAAVAVGTDSWFGTGETLRVLLGLGRTALAEGDRAGAEECFGQAAVLAAGQPGRLIPAELAEARAEACAPERAAELLGEAEALRGALVLGDLDVVRTREAARSGLTEESYRAAYERGRRARA</sequence>
<dbReference type="InterPro" id="IPR027417">
    <property type="entry name" value="P-loop_NTPase"/>
</dbReference>
<dbReference type="CDD" id="cd15831">
    <property type="entry name" value="BTAD"/>
    <property type="match status" value="1"/>
</dbReference>
<evidence type="ECO:0000256" key="1">
    <source>
        <dbReference type="ARBA" id="ARBA00005820"/>
    </source>
</evidence>
<evidence type="ECO:0000256" key="4">
    <source>
        <dbReference type="PROSITE-ProRule" id="PRU01091"/>
    </source>
</evidence>
<dbReference type="Pfam" id="PF25872">
    <property type="entry name" value="HTH_77"/>
    <property type="match status" value="1"/>
</dbReference>
<dbReference type="InterPro" id="IPR058852">
    <property type="entry name" value="HTH_77"/>
</dbReference>
<dbReference type="InterPro" id="IPR049945">
    <property type="entry name" value="AAA_22"/>
</dbReference>
<dbReference type="InterPro" id="IPR036388">
    <property type="entry name" value="WH-like_DNA-bd_sf"/>
</dbReference>
<name>A0ABV5PLY0_STRCM</name>
<dbReference type="SMART" id="SM00862">
    <property type="entry name" value="Trans_reg_C"/>
    <property type="match status" value="1"/>
</dbReference>
<dbReference type="PANTHER" id="PTHR47691">
    <property type="entry name" value="REGULATOR-RELATED"/>
    <property type="match status" value="1"/>
</dbReference>
<dbReference type="Pfam" id="PF00486">
    <property type="entry name" value="Trans_reg_C"/>
    <property type="match status" value="1"/>
</dbReference>
<dbReference type="Proteomes" id="UP001589718">
    <property type="component" value="Unassembled WGS sequence"/>
</dbReference>